<dbReference type="EMBL" id="JACGCI010000071">
    <property type="protein sequence ID" value="KAF6748406.1"/>
    <property type="molecule type" value="Genomic_DNA"/>
</dbReference>
<evidence type="ECO:0000313" key="7">
    <source>
        <dbReference type="EMBL" id="KAF6748406.1"/>
    </source>
</evidence>
<dbReference type="AlphaFoldDB" id="A0A8H6HL27"/>
<keyword evidence="5" id="KW-0732">Signal</keyword>
<evidence type="ECO:0000313" key="8">
    <source>
        <dbReference type="Proteomes" id="UP000521943"/>
    </source>
</evidence>
<dbReference type="PANTHER" id="PTHR12911:SF8">
    <property type="entry name" value="KLAROID PROTEIN-RELATED"/>
    <property type="match status" value="1"/>
</dbReference>
<dbReference type="GO" id="GO:0034993">
    <property type="term" value="C:meiotic nuclear membrane microtubule tethering complex"/>
    <property type="evidence" value="ECO:0007669"/>
    <property type="project" value="TreeGrafter"/>
</dbReference>
<evidence type="ECO:0000256" key="2">
    <source>
        <dbReference type="ARBA" id="ARBA00022692"/>
    </source>
</evidence>
<feature type="signal peptide" evidence="5">
    <location>
        <begin position="1"/>
        <end position="18"/>
    </location>
</feature>
<evidence type="ECO:0000256" key="5">
    <source>
        <dbReference type="SAM" id="SignalP"/>
    </source>
</evidence>
<keyword evidence="8" id="KW-1185">Reference proteome</keyword>
<evidence type="ECO:0000259" key="6">
    <source>
        <dbReference type="PROSITE" id="PS51469"/>
    </source>
</evidence>
<name>A0A8H6HL27_9AGAR</name>
<feature type="domain" description="SUN" evidence="6">
    <location>
        <begin position="92"/>
        <end position="296"/>
    </location>
</feature>
<keyword evidence="2" id="KW-0812">Transmembrane</keyword>
<proteinExistence type="predicted"/>
<dbReference type="Gene3D" id="2.60.120.260">
    <property type="entry name" value="Galactose-binding domain-like"/>
    <property type="match status" value="1"/>
</dbReference>
<dbReference type="InterPro" id="IPR045119">
    <property type="entry name" value="SUN1-5"/>
</dbReference>
<dbReference type="OrthoDB" id="342281at2759"/>
<dbReference type="InterPro" id="IPR012919">
    <property type="entry name" value="SUN_dom"/>
</dbReference>
<dbReference type="GO" id="GO:0043495">
    <property type="term" value="F:protein-membrane adaptor activity"/>
    <property type="evidence" value="ECO:0007669"/>
    <property type="project" value="TreeGrafter"/>
</dbReference>
<protein>
    <recommendedName>
        <fullName evidence="6">SUN domain-containing protein</fullName>
    </recommendedName>
</protein>
<comment type="subcellular location">
    <subcellularLocation>
        <location evidence="1">Membrane</location>
    </subcellularLocation>
</comment>
<gene>
    <name evidence="7" type="ORF">DFP72DRAFT_1074300</name>
</gene>
<keyword evidence="4" id="KW-0472">Membrane</keyword>
<organism evidence="7 8">
    <name type="scientific">Ephemerocybe angulata</name>
    <dbReference type="NCBI Taxonomy" id="980116"/>
    <lineage>
        <taxon>Eukaryota</taxon>
        <taxon>Fungi</taxon>
        <taxon>Dikarya</taxon>
        <taxon>Basidiomycota</taxon>
        <taxon>Agaricomycotina</taxon>
        <taxon>Agaricomycetes</taxon>
        <taxon>Agaricomycetidae</taxon>
        <taxon>Agaricales</taxon>
        <taxon>Agaricineae</taxon>
        <taxon>Psathyrellaceae</taxon>
        <taxon>Ephemerocybe</taxon>
    </lineage>
</organism>
<dbReference type="Proteomes" id="UP000521943">
    <property type="component" value="Unassembled WGS sequence"/>
</dbReference>
<keyword evidence="3" id="KW-1133">Transmembrane helix</keyword>
<reference evidence="7 8" key="1">
    <citation type="submission" date="2020-07" db="EMBL/GenBank/DDBJ databases">
        <title>Comparative genomics of pyrophilous fungi reveals a link between fire events and developmental genes.</title>
        <authorList>
            <consortium name="DOE Joint Genome Institute"/>
            <person name="Steindorff A.S."/>
            <person name="Carver A."/>
            <person name="Calhoun S."/>
            <person name="Stillman K."/>
            <person name="Liu H."/>
            <person name="Lipzen A."/>
            <person name="Pangilinan J."/>
            <person name="Labutti K."/>
            <person name="Bruns T.D."/>
            <person name="Grigoriev I.V."/>
        </authorList>
    </citation>
    <scope>NUCLEOTIDE SEQUENCE [LARGE SCALE GENOMIC DNA]</scope>
    <source>
        <strain evidence="7 8">CBS 144469</strain>
    </source>
</reference>
<sequence length="302" mass="33343">MLFIYILHSIFVGWRVLGGLCEHTSISNWTHLDLCPIVDSTLSSYDSSSFQRYSQRLDNLESQMDQRLNDIVSHVGLDSPKLDHDLSQRAFGARIVTGLTSPTSLQAVAPTSFFSSILPFGSGSEVKTKANVHLPSVVLERSLLLGDCWLFDGGAGHITIQLPYPANLTAITIDYLPLSQLGPTFHLYAPRSVTVWGLVRLSKHLTLSSLPVGQLHRPASHFSRHKRLPSRVIKPNDIFVPLVTLEYDIHSGGREIAYISDLEIGSSYDIVVVEVTENWGGDSTCLYHIGVHGQVESVIART</sequence>
<comment type="caution">
    <text evidence="7">The sequence shown here is derived from an EMBL/GenBank/DDBJ whole genome shotgun (WGS) entry which is preliminary data.</text>
</comment>
<dbReference type="PANTHER" id="PTHR12911">
    <property type="entry name" value="SAD1/UNC-84-LIKE PROTEIN-RELATED"/>
    <property type="match status" value="1"/>
</dbReference>
<accession>A0A8H6HL27</accession>
<evidence type="ECO:0000256" key="3">
    <source>
        <dbReference type="ARBA" id="ARBA00022989"/>
    </source>
</evidence>
<evidence type="ECO:0000256" key="1">
    <source>
        <dbReference type="ARBA" id="ARBA00004370"/>
    </source>
</evidence>
<dbReference type="PROSITE" id="PS51469">
    <property type="entry name" value="SUN"/>
    <property type="match status" value="1"/>
</dbReference>
<evidence type="ECO:0000256" key="4">
    <source>
        <dbReference type="ARBA" id="ARBA00023136"/>
    </source>
</evidence>
<feature type="chain" id="PRO_5034723629" description="SUN domain-containing protein" evidence="5">
    <location>
        <begin position="19"/>
        <end position="302"/>
    </location>
</feature>